<sequence>MSTLQFRFMDLPQEIKDLIYKFILCTFERKVHYIEDIDRRVYSHPKFDTSILLANRQISRDAFDIFLKQNLFVKVVFLRCTVPSYTWPLQVPIVASGKSVVTAFKGHVMSHFIEMTSWPEEGFDDAESRLINDWYLLMRWQDLSHFCQNLATSGIKPFNKTSAHRVEIHNPFAGTSSANYLNAKKQAHLLKPYREHFRGFTSFSVVGNVEPSLAAAVTQEVKEEPRVQDPHDFLRDMHQRKELGNKYFNDGDTAMASQTWGTAFLALMRLAWTPQWSSMKAQAGPDSDWTYGIADIFFRLSSNLVASALRVVHEEAKKDVRLAPQHVGSVELPYWYCYRCSWFENSWRQTIEQERNLNYRIACAHRIGGSPVCYAKEEICTADDLSPDDPLILKEMEKIAKWQEVSELCDASGQTPYYNWGSELEDYPLE</sequence>
<protein>
    <submittedName>
        <fullName evidence="1">Uncharacterized protein</fullName>
    </submittedName>
</protein>
<evidence type="ECO:0000313" key="2">
    <source>
        <dbReference type="Proteomes" id="UP001153334"/>
    </source>
</evidence>
<accession>A0ACC2J9T2</accession>
<organism evidence="1 2">
    <name type="scientific">Nemania bipapillata</name>
    <dbReference type="NCBI Taxonomy" id="110536"/>
    <lineage>
        <taxon>Eukaryota</taxon>
        <taxon>Fungi</taxon>
        <taxon>Dikarya</taxon>
        <taxon>Ascomycota</taxon>
        <taxon>Pezizomycotina</taxon>
        <taxon>Sordariomycetes</taxon>
        <taxon>Xylariomycetidae</taxon>
        <taxon>Xylariales</taxon>
        <taxon>Xylariaceae</taxon>
        <taxon>Nemania</taxon>
    </lineage>
</organism>
<reference evidence="1" key="1">
    <citation type="submission" date="2022-11" db="EMBL/GenBank/DDBJ databases">
        <title>Genome Sequence of Nemania bipapillata.</title>
        <authorList>
            <person name="Buettner E."/>
        </authorList>
    </citation>
    <scope>NUCLEOTIDE SEQUENCE</scope>
    <source>
        <strain evidence="1">CP14</strain>
    </source>
</reference>
<evidence type="ECO:0000313" key="1">
    <source>
        <dbReference type="EMBL" id="KAJ8124089.1"/>
    </source>
</evidence>
<gene>
    <name evidence="1" type="ORF">ONZ43_g111</name>
</gene>
<dbReference type="Proteomes" id="UP001153334">
    <property type="component" value="Unassembled WGS sequence"/>
</dbReference>
<proteinExistence type="predicted"/>
<name>A0ACC2J9T2_9PEZI</name>
<comment type="caution">
    <text evidence="1">The sequence shown here is derived from an EMBL/GenBank/DDBJ whole genome shotgun (WGS) entry which is preliminary data.</text>
</comment>
<dbReference type="EMBL" id="JAPESX010000011">
    <property type="protein sequence ID" value="KAJ8124089.1"/>
    <property type="molecule type" value="Genomic_DNA"/>
</dbReference>
<keyword evidence="2" id="KW-1185">Reference proteome</keyword>